<dbReference type="RefSeq" id="WP_146292527.1">
    <property type="nucleotide sequence ID" value="NZ_SELH01000018.1"/>
</dbReference>
<sequence>MNAQIQLQGLINIHDEALNNNNSIMAFHAKNLITRIKDKALLDNIKNLEFLGFDYFGIVLKNTKTNKTYCLPAGDVIGWYFRKGRTLSLIHTPNDSFILEILEKRSKRLKPSHEEIQAICIEYRYNLYEIKL</sequence>
<reference evidence="1 2" key="1">
    <citation type="submission" date="2019-02" db="EMBL/GenBank/DDBJ databases">
        <title>Apibacter muscae sp. nov.: a novel member of the house fly microbiota.</title>
        <authorList>
            <person name="Park R."/>
        </authorList>
    </citation>
    <scope>NUCLEOTIDE SEQUENCE [LARGE SCALE GENOMIC DNA]</scope>
    <source>
        <strain evidence="1 2">AL1</strain>
    </source>
</reference>
<dbReference type="AlphaFoldDB" id="A0A563DEG7"/>
<proteinExistence type="predicted"/>
<keyword evidence="2" id="KW-1185">Reference proteome</keyword>
<protein>
    <submittedName>
        <fullName evidence="1">Uncharacterized protein</fullName>
    </submittedName>
</protein>
<gene>
    <name evidence="1" type="ORF">ETU09_05915</name>
</gene>
<evidence type="ECO:0000313" key="2">
    <source>
        <dbReference type="Proteomes" id="UP000319499"/>
    </source>
</evidence>
<dbReference type="Proteomes" id="UP000319499">
    <property type="component" value="Unassembled WGS sequence"/>
</dbReference>
<dbReference type="EMBL" id="SELH01000018">
    <property type="protein sequence ID" value="TWP28459.1"/>
    <property type="molecule type" value="Genomic_DNA"/>
</dbReference>
<comment type="caution">
    <text evidence="1">The sequence shown here is derived from an EMBL/GenBank/DDBJ whole genome shotgun (WGS) entry which is preliminary data.</text>
</comment>
<evidence type="ECO:0000313" key="1">
    <source>
        <dbReference type="EMBL" id="TWP28459.1"/>
    </source>
</evidence>
<organism evidence="1 2">
    <name type="scientific">Apibacter muscae</name>
    <dbReference type="NCBI Taxonomy" id="2509004"/>
    <lineage>
        <taxon>Bacteria</taxon>
        <taxon>Pseudomonadati</taxon>
        <taxon>Bacteroidota</taxon>
        <taxon>Flavobacteriia</taxon>
        <taxon>Flavobacteriales</taxon>
        <taxon>Weeksellaceae</taxon>
        <taxon>Apibacter</taxon>
    </lineage>
</organism>
<name>A0A563DEG7_9FLAO</name>
<accession>A0A563DEG7</accession>